<organism evidence="1">
    <name type="scientific">Arundo donax</name>
    <name type="common">Giant reed</name>
    <name type="synonym">Donax arundinaceus</name>
    <dbReference type="NCBI Taxonomy" id="35708"/>
    <lineage>
        <taxon>Eukaryota</taxon>
        <taxon>Viridiplantae</taxon>
        <taxon>Streptophyta</taxon>
        <taxon>Embryophyta</taxon>
        <taxon>Tracheophyta</taxon>
        <taxon>Spermatophyta</taxon>
        <taxon>Magnoliopsida</taxon>
        <taxon>Liliopsida</taxon>
        <taxon>Poales</taxon>
        <taxon>Poaceae</taxon>
        <taxon>PACMAD clade</taxon>
        <taxon>Arundinoideae</taxon>
        <taxon>Arundineae</taxon>
        <taxon>Arundo</taxon>
    </lineage>
</organism>
<dbReference type="AlphaFoldDB" id="A0A0A8ZWB6"/>
<dbReference type="EMBL" id="GBRH01254226">
    <property type="protein sequence ID" value="JAD43669.1"/>
    <property type="molecule type" value="Transcribed_RNA"/>
</dbReference>
<reference evidence="1" key="2">
    <citation type="journal article" date="2015" name="Data Brief">
        <title>Shoot transcriptome of the giant reed, Arundo donax.</title>
        <authorList>
            <person name="Barrero R.A."/>
            <person name="Guerrero F.D."/>
            <person name="Moolhuijzen P."/>
            <person name="Goolsby J.A."/>
            <person name="Tidwell J."/>
            <person name="Bellgard S.E."/>
            <person name="Bellgard M.I."/>
        </authorList>
    </citation>
    <scope>NUCLEOTIDE SEQUENCE</scope>
    <source>
        <tissue evidence="1">Shoot tissue taken approximately 20 cm above the soil surface</tissue>
    </source>
</reference>
<proteinExistence type="predicted"/>
<evidence type="ECO:0000313" key="1">
    <source>
        <dbReference type="EMBL" id="JAD43669.1"/>
    </source>
</evidence>
<protein>
    <submittedName>
        <fullName evidence="1">Uncharacterized protein</fullName>
    </submittedName>
</protein>
<reference evidence="1" key="1">
    <citation type="submission" date="2014-09" db="EMBL/GenBank/DDBJ databases">
        <authorList>
            <person name="Magalhaes I.L.F."/>
            <person name="Oliveira U."/>
            <person name="Santos F.R."/>
            <person name="Vidigal T.H.D.A."/>
            <person name="Brescovit A.D."/>
            <person name="Santos A.J."/>
        </authorList>
    </citation>
    <scope>NUCLEOTIDE SEQUENCE</scope>
    <source>
        <tissue evidence="1">Shoot tissue taken approximately 20 cm above the soil surface</tissue>
    </source>
</reference>
<sequence length="52" mass="5994">MSVSRPRTNTYDQPFLSVFRHGVVTIHLCLLKTFPALFSTHRIASRVTSYKI</sequence>
<name>A0A0A8ZWB6_ARUDO</name>
<accession>A0A0A8ZWB6</accession>